<organism evidence="8 9">
    <name type="scientific">Methanobrevibacter gottschalkii DSM 11977</name>
    <dbReference type="NCBI Taxonomy" id="1122229"/>
    <lineage>
        <taxon>Archaea</taxon>
        <taxon>Methanobacteriati</taxon>
        <taxon>Methanobacteriota</taxon>
        <taxon>Methanomada group</taxon>
        <taxon>Methanobacteria</taxon>
        <taxon>Methanobacteriales</taxon>
        <taxon>Methanobacteriaceae</taxon>
        <taxon>Methanobrevibacter</taxon>
    </lineage>
</organism>
<dbReference type="GO" id="GO:0003862">
    <property type="term" value="F:3-isopropylmalate dehydrogenase activity"/>
    <property type="evidence" value="ECO:0007669"/>
    <property type="project" value="InterPro"/>
</dbReference>
<evidence type="ECO:0000256" key="5">
    <source>
        <dbReference type="ARBA" id="ARBA00023002"/>
    </source>
</evidence>
<proteinExistence type="inferred from homology"/>
<dbReference type="AlphaFoldDB" id="A0A3N5B3V2"/>
<accession>A0A3N5B3V2</accession>
<name>A0A3N5B3V2_9EURY</name>
<dbReference type="PANTHER" id="PTHR11835:SF34">
    <property type="entry name" value="ISOCITRATE DEHYDROGENASE [NAD] SUBUNIT ALPHA, MITOCHONDRIAL"/>
    <property type="match status" value="1"/>
</dbReference>
<protein>
    <submittedName>
        <fullName evidence="8">Methanogen homoisocitrate dehydrogenase</fullName>
    </submittedName>
</protein>
<evidence type="ECO:0000259" key="7">
    <source>
        <dbReference type="SMART" id="SM01329"/>
    </source>
</evidence>
<dbReference type="PROSITE" id="PS00470">
    <property type="entry name" value="IDH_IMDH"/>
    <property type="match status" value="1"/>
</dbReference>
<evidence type="ECO:0000256" key="6">
    <source>
        <dbReference type="ARBA" id="ARBA00023027"/>
    </source>
</evidence>
<sequence>MNYHLNIINAILLIYEQIVVSEIMYDIAVISGDGIGREVMSACEYLLDKLDLKLSFKYGEAGFDCFNKNGTTLPEETIKLANDSDAVLFGASTSTPGQPSPIINLRKELNVYANIRPIKSYKGINSIHDDIDFVIVRENTEGLYSQAEYGDENKVIAERIITRRASERISKAAFNLCVKRGQSKVTCVHKSNVLKKTDGVFKESFYKIAKEYPQIKTEDFYVDATAMYLITQPQNFDVIVSSNLFGDILSDESAGLVGGLGLAPSGNIGDHNGLFEPVHGSAPDIAGKNIANPCSMILSASMMLDYLGEWEISNDIKGAIEKVISDCKIRTPDLGGDSSTMEVTKAIVKEII</sequence>
<dbReference type="GO" id="GO:0051287">
    <property type="term" value="F:NAD binding"/>
    <property type="evidence" value="ECO:0007669"/>
    <property type="project" value="InterPro"/>
</dbReference>
<feature type="domain" description="Isopropylmalate dehydrogenase-like" evidence="7">
    <location>
        <begin position="26"/>
        <end position="347"/>
    </location>
</feature>
<keyword evidence="3" id="KW-0479">Metal-binding</keyword>
<dbReference type="SUPFAM" id="SSF53659">
    <property type="entry name" value="Isocitrate/Isopropylmalate dehydrogenase-like"/>
    <property type="match status" value="1"/>
</dbReference>
<reference evidence="8 9" key="1">
    <citation type="submission" date="2018-11" db="EMBL/GenBank/DDBJ databases">
        <title>Genomic Encyclopedia of Type Strains, Phase IV (KMG-IV): sequencing the most valuable type-strain genomes for metagenomic binning, comparative biology and taxonomic classification.</title>
        <authorList>
            <person name="Goeker M."/>
        </authorList>
    </citation>
    <scope>NUCLEOTIDE SEQUENCE [LARGE SCALE GENOMIC DNA]</scope>
    <source>
        <strain evidence="8 9">DSM 11977</strain>
    </source>
</reference>
<keyword evidence="6" id="KW-0520">NAD</keyword>
<dbReference type="GO" id="GO:0009098">
    <property type="term" value="P:L-leucine biosynthetic process"/>
    <property type="evidence" value="ECO:0007669"/>
    <property type="project" value="InterPro"/>
</dbReference>
<dbReference type="Proteomes" id="UP000271783">
    <property type="component" value="Unassembled WGS sequence"/>
</dbReference>
<dbReference type="PANTHER" id="PTHR11835">
    <property type="entry name" value="DECARBOXYLATING DEHYDROGENASES-ISOCITRATE, ISOPROPYLMALATE, TARTRATE"/>
    <property type="match status" value="1"/>
</dbReference>
<dbReference type="GO" id="GO:0006102">
    <property type="term" value="P:isocitrate metabolic process"/>
    <property type="evidence" value="ECO:0007669"/>
    <property type="project" value="TreeGrafter"/>
</dbReference>
<evidence type="ECO:0000256" key="1">
    <source>
        <dbReference type="ARBA" id="ARBA00001946"/>
    </source>
</evidence>
<dbReference type="NCBIfam" id="TIGR02088">
    <property type="entry name" value="LEU3_arch"/>
    <property type="match status" value="1"/>
</dbReference>
<dbReference type="InterPro" id="IPR019818">
    <property type="entry name" value="IsoCit/isopropylmalate_DH_CS"/>
</dbReference>
<comment type="cofactor">
    <cofactor evidence="1">
        <name>Mg(2+)</name>
        <dbReference type="ChEBI" id="CHEBI:18420"/>
    </cofactor>
</comment>
<dbReference type="InterPro" id="IPR011828">
    <property type="entry name" value="LEU3_arc"/>
</dbReference>
<evidence type="ECO:0000256" key="3">
    <source>
        <dbReference type="ARBA" id="ARBA00022723"/>
    </source>
</evidence>
<dbReference type="InterPro" id="IPR024084">
    <property type="entry name" value="IsoPropMal-DH-like_dom"/>
</dbReference>
<keyword evidence="5" id="KW-0560">Oxidoreductase</keyword>
<evidence type="ECO:0000256" key="4">
    <source>
        <dbReference type="ARBA" id="ARBA00022842"/>
    </source>
</evidence>
<dbReference type="GO" id="GO:0000287">
    <property type="term" value="F:magnesium ion binding"/>
    <property type="evidence" value="ECO:0007669"/>
    <property type="project" value="InterPro"/>
</dbReference>
<dbReference type="SMART" id="SM01329">
    <property type="entry name" value="Iso_dh"/>
    <property type="match status" value="1"/>
</dbReference>
<dbReference type="NCBIfam" id="NF040626">
    <property type="entry name" value="AksF2_Meth"/>
    <property type="match status" value="1"/>
</dbReference>
<dbReference type="Gene3D" id="3.40.718.10">
    <property type="entry name" value="Isopropylmalate Dehydrogenase"/>
    <property type="match status" value="1"/>
</dbReference>
<dbReference type="GO" id="GO:0004449">
    <property type="term" value="F:isocitrate dehydrogenase (NAD+) activity"/>
    <property type="evidence" value="ECO:0007669"/>
    <property type="project" value="TreeGrafter"/>
</dbReference>
<comment type="caution">
    <text evidence="8">The sequence shown here is derived from an EMBL/GenBank/DDBJ whole genome shotgun (WGS) entry which is preliminary data.</text>
</comment>
<dbReference type="GO" id="GO:0006099">
    <property type="term" value="P:tricarboxylic acid cycle"/>
    <property type="evidence" value="ECO:0007669"/>
    <property type="project" value="TreeGrafter"/>
</dbReference>
<comment type="similarity">
    <text evidence="2">Belongs to the isocitrate and isopropylmalate dehydrogenases family.</text>
</comment>
<gene>
    <name evidence="8" type="ORF">EDC42_1875</name>
</gene>
<keyword evidence="9" id="KW-1185">Reference proteome</keyword>
<dbReference type="FunFam" id="3.40.718.10:FF:000019">
    <property type="entry name" value="Homoisocitrate dehydrogenase"/>
    <property type="match status" value="1"/>
</dbReference>
<dbReference type="Pfam" id="PF00180">
    <property type="entry name" value="Iso_dh"/>
    <property type="match status" value="1"/>
</dbReference>
<dbReference type="EMBL" id="RKRG01000005">
    <property type="protein sequence ID" value="RPF50230.1"/>
    <property type="molecule type" value="Genomic_DNA"/>
</dbReference>
<dbReference type="GO" id="GO:0019298">
    <property type="term" value="P:coenzyme B biosynthetic process"/>
    <property type="evidence" value="ECO:0007669"/>
    <property type="project" value="UniProtKB-ARBA"/>
</dbReference>
<evidence type="ECO:0000313" key="9">
    <source>
        <dbReference type="Proteomes" id="UP000271783"/>
    </source>
</evidence>
<evidence type="ECO:0000256" key="2">
    <source>
        <dbReference type="ARBA" id="ARBA00007769"/>
    </source>
</evidence>
<keyword evidence="4" id="KW-0460">Magnesium</keyword>
<evidence type="ECO:0000313" key="8">
    <source>
        <dbReference type="EMBL" id="RPF50230.1"/>
    </source>
</evidence>